<evidence type="ECO:0000313" key="1">
    <source>
        <dbReference type="EMBL" id="MSC53095.1"/>
    </source>
</evidence>
<evidence type="ECO:0008006" key="3">
    <source>
        <dbReference type="Google" id="ProtNLM"/>
    </source>
</evidence>
<sequence length="50" mass="6055">MKIQVKQFAKKKIEALVKKDMQEWPPGCAGWMYQPKRPYVPEKHLQEKRK</sequence>
<accession>A0A844DPB2</accession>
<gene>
    <name evidence="1" type="ORF">GKE10_14625</name>
</gene>
<reference evidence="1 2" key="1">
    <citation type="journal article" date="2019" name="Nat. Med.">
        <title>A library of human gut bacterial isolates paired with longitudinal multiomics data enables mechanistic microbiome research.</title>
        <authorList>
            <person name="Poyet M."/>
            <person name="Groussin M."/>
            <person name="Gibbons S.M."/>
            <person name="Avila-Pacheco J."/>
            <person name="Jiang X."/>
            <person name="Kearney S.M."/>
            <person name="Perrotta A.R."/>
            <person name="Berdy B."/>
            <person name="Zhao S."/>
            <person name="Lieberman T.D."/>
            <person name="Swanson P.K."/>
            <person name="Smith M."/>
            <person name="Roesemann S."/>
            <person name="Alexander J.E."/>
            <person name="Rich S.A."/>
            <person name="Livny J."/>
            <person name="Vlamakis H."/>
            <person name="Clish C."/>
            <person name="Bullock K."/>
            <person name="Deik A."/>
            <person name="Scott J."/>
            <person name="Pierce K.A."/>
            <person name="Xavier R.J."/>
            <person name="Alm E.J."/>
        </authorList>
    </citation>
    <scope>NUCLEOTIDE SEQUENCE [LARGE SCALE GENOMIC DNA]</scope>
    <source>
        <strain evidence="1 2">BIOML-B1</strain>
    </source>
</reference>
<proteinExistence type="predicted"/>
<protein>
    <recommendedName>
        <fullName evidence="3">Cyclic lactone autoinducer peptide</fullName>
    </recommendedName>
</protein>
<organism evidence="1 2">
    <name type="scientific">Faecalibacterium prausnitzii</name>
    <dbReference type="NCBI Taxonomy" id="853"/>
    <lineage>
        <taxon>Bacteria</taxon>
        <taxon>Bacillati</taxon>
        <taxon>Bacillota</taxon>
        <taxon>Clostridia</taxon>
        <taxon>Eubacteriales</taxon>
        <taxon>Oscillospiraceae</taxon>
        <taxon>Faecalibacterium</taxon>
    </lineage>
</organism>
<comment type="caution">
    <text evidence="1">The sequence shown here is derived from an EMBL/GenBank/DDBJ whole genome shotgun (WGS) entry which is preliminary data.</text>
</comment>
<evidence type="ECO:0000313" key="2">
    <source>
        <dbReference type="Proteomes" id="UP000462091"/>
    </source>
</evidence>
<dbReference type="AlphaFoldDB" id="A0A844DPB2"/>
<dbReference type="RefSeq" id="WP_154251299.1">
    <property type="nucleotide sequence ID" value="NZ_BNEV01000242.1"/>
</dbReference>
<dbReference type="Proteomes" id="UP000462091">
    <property type="component" value="Unassembled WGS sequence"/>
</dbReference>
<dbReference type="EMBL" id="WKQM01000058">
    <property type="protein sequence ID" value="MSC53095.1"/>
    <property type="molecule type" value="Genomic_DNA"/>
</dbReference>
<name>A0A844DPB2_9FIRM</name>